<feature type="transmembrane region" description="Helical" evidence="7">
    <location>
        <begin position="293"/>
        <end position="316"/>
    </location>
</feature>
<dbReference type="GO" id="GO:0005886">
    <property type="term" value="C:plasma membrane"/>
    <property type="evidence" value="ECO:0007669"/>
    <property type="project" value="UniProtKB-SubCell"/>
</dbReference>
<evidence type="ECO:0000256" key="4">
    <source>
        <dbReference type="ARBA" id="ARBA00022989"/>
    </source>
</evidence>
<evidence type="ECO:0000313" key="10">
    <source>
        <dbReference type="EMBL" id="MCP9199677.1"/>
    </source>
</evidence>
<comment type="caution">
    <text evidence="10">The sequence shown here is derived from an EMBL/GenBank/DDBJ whole genome shotgun (WGS) entry which is preliminary data.</text>
</comment>
<comment type="similarity">
    <text evidence="6">Belongs to the ABC-4 integral membrane protein family.</text>
</comment>
<evidence type="ECO:0000256" key="7">
    <source>
        <dbReference type="SAM" id="Phobius"/>
    </source>
</evidence>
<protein>
    <submittedName>
        <fullName evidence="10">ABC transporter permease</fullName>
    </submittedName>
</protein>
<dbReference type="GO" id="GO:0022857">
    <property type="term" value="F:transmembrane transporter activity"/>
    <property type="evidence" value="ECO:0007669"/>
    <property type="project" value="TreeGrafter"/>
</dbReference>
<dbReference type="InterPro" id="IPR003838">
    <property type="entry name" value="ABC3_permease_C"/>
</dbReference>
<reference evidence="10" key="1">
    <citation type="submission" date="2022-07" db="EMBL/GenBank/DDBJ databases">
        <title>Gramela sediminis sp. nov., isolated from deep-sea sediment of the Indian Ocean.</title>
        <authorList>
            <person name="Shi H."/>
        </authorList>
    </citation>
    <scope>NUCLEOTIDE SEQUENCE</scope>
    <source>
        <strain evidence="10">GC03-9</strain>
    </source>
</reference>
<dbReference type="Pfam" id="PF02687">
    <property type="entry name" value="FtsX"/>
    <property type="match status" value="1"/>
</dbReference>
<feature type="transmembrane region" description="Helical" evidence="7">
    <location>
        <begin position="337"/>
        <end position="364"/>
    </location>
</feature>
<organism evidence="10 11">
    <name type="scientific">Christiangramia oceanisediminis</name>
    <dbReference type="NCBI Taxonomy" id="2920386"/>
    <lineage>
        <taxon>Bacteria</taxon>
        <taxon>Pseudomonadati</taxon>
        <taxon>Bacteroidota</taxon>
        <taxon>Flavobacteriia</taxon>
        <taxon>Flavobacteriales</taxon>
        <taxon>Flavobacteriaceae</taxon>
        <taxon>Christiangramia</taxon>
    </lineage>
</organism>
<name>A0A9X2KVZ1_9FLAO</name>
<evidence type="ECO:0000256" key="2">
    <source>
        <dbReference type="ARBA" id="ARBA00022475"/>
    </source>
</evidence>
<sequence length="419" mass="45748">MLMYLRVFKESFVFALNALRNNKLRTFLSLLGVTIGIFSIIAVLAAVDSLKKDIKGSLSALDNSTIVLMRFNFGPSDVPRWKREQFPDVTYEEYQQLKKSLPDLESIAFVLGVPGSSSIKYQDVTSTGVDVGAVTHEFYDIEAFELEGGRFFNEPEAVSGSGVAVLGHEVAKNLFGEPISGIGKEIRMFGRRVTVIGVLKKQGQSLFTGSRDGQAFVPANFARRVFGTKKGSVFPQIIMKPVEGVDNDEFIAMLEQQLRNMRGVKPGEINNFFVNQLQGFADFIDNITGQLNVIGIVISGFSLLVGGFGIANIMFVSVKERTNLIGIQKSLGAKNKFILSQFLFEAIILSVIGGLFGLFLVWIVSIIASQFTGDFEFVLSPFNILIGTIVSALIGLISGLIPAISASRLDPVEAIRTGM</sequence>
<keyword evidence="2" id="KW-1003">Cell membrane</keyword>
<dbReference type="Pfam" id="PF12704">
    <property type="entry name" value="MacB_PCD"/>
    <property type="match status" value="1"/>
</dbReference>
<dbReference type="RefSeq" id="WP_241550177.1">
    <property type="nucleotide sequence ID" value="NZ_JANCNS010000001.1"/>
</dbReference>
<keyword evidence="5 7" id="KW-0472">Membrane</keyword>
<evidence type="ECO:0000256" key="1">
    <source>
        <dbReference type="ARBA" id="ARBA00004651"/>
    </source>
</evidence>
<dbReference type="InterPro" id="IPR050250">
    <property type="entry name" value="Macrolide_Exporter_MacB"/>
</dbReference>
<gene>
    <name evidence="10" type="ORF">MKO06_07155</name>
</gene>
<keyword evidence="4 7" id="KW-1133">Transmembrane helix</keyword>
<evidence type="ECO:0000256" key="3">
    <source>
        <dbReference type="ARBA" id="ARBA00022692"/>
    </source>
</evidence>
<accession>A0A9X2KVZ1</accession>
<dbReference type="PANTHER" id="PTHR30572:SF4">
    <property type="entry name" value="ABC TRANSPORTER PERMEASE YTRF"/>
    <property type="match status" value="1"/>
</dbReference>
<dbReference type="PANTHER" id="PTHR30572">
    <property type="entry name" value="MEMBRANE COMPONENT OF TRANSPORTER-RELATED"/>
    <property type="match status" value="1"/>
</dbReference>
<evidence type="ECO:0000256" key="5">
    <source>
        <dbReference type="ARBA" id="ARBA00023136"/>
    </source>
</evidence>
<evidence type="ECO:0000313" key="11">
    <source>
        <dbReference type="Proteomes" id="UP001155280"/>
    </source>
</evidence>
<proteinExistence type="inferred from homology"/>
<evidence type="ECO:0000256" key="6">
    <source>
        <dbReference type="ARBA" id="ARBA00038076"/>
    </source>
</evidence>
<feature type="transmembrane region" description="Helical" evidence="7">
    <location>
        <begin position="27"/>
        <end position="47"/>
    </location>
</feature>
<comment type="subcellular location">
    <subcellularLocation>
        <location evidence="1">Cell membrane</location>
        <topology evidence="1">Multi-pass membrane protein</topology>
    </subcellularLocation>
</comment>
<feature type="domain" description="ABC3 transporter permease C-terminal" evidence="8">
    <location>
        <begin position="296"/>
        <end position="411"/>
    </location>
</feature>
<dbReference type="EMBL" id="JANCNS010000001">
    <property type="protein sequence ID" value="MCP9199677.1"/>
    <property type="molecule type" value="Genomic_DNA"/>
</dbReference>
<keyword evidence="11" id="KW-1185">Reference proteome</keyword>
<evidence type="ECO:0000259" key="8">
    <source>
        <dbReference type="Pfam" id="PF02687"/>
    </source>
</evidence>
<dbReference type="AlphaFoldDB" id="A0A9X2KVZ1"/>
<dbReference type="InterPro" id="IPR025857">
    <property type="entry name" value="MacB_PCD"/>
</dbReference>
<feature type="transmembrane region" description="Helical" evidence="7">
    <location>
        <begin position="384"/>
        <end position="406"/>
    </location>
</feature>
<evidence type="ECO:0000259" key="9">
    <source>
        <dbReference type="Pfam" id="PF12704"/>
    </source>
</evidence>
<keyword evidence="3 7" id="KW-0812">Transmembrane</keyword>
<dbReference type="Proteomes" id="UP001155280">
    <property type="component" value="Unassembled WGS sequence"/>
</dbReference>
<feature type="domain" description="MacB-like periplasmic core" evidence="9">
    <location>
        <begin position="26"/>
        <end position="256"/>
    </location>
</feature>